<organism evidence="1 2">
    <name type="scientific">Methanohalarchaeum thermophilum</name>
    <dbReference type="NCBI Taxonomy" id="1903181"/>
    <lineage>
        <taxon>Archaea</taxon>
        <taxon>Methanobacteriati</taxon>
        <taxon>Methanobacteriota</taxon>
        <taxon>Methanonatronarchaeia</taxon>
        <taxon>Methanonatronarchaeales</taxon>
        <taxon>Methanonatronarchaeaceae</taxon>
        <taxon>Candidatus Methanohalarchaeum</taxon>
    </lineage>
</organism>
<accession>A0A1Q6DXH2</accession>
<dbReference type="NCBIfam" id="NF003366">
    <property type="entry name" value="PRK04439.1-5"/>
    <property type="match status" value="1"/>
</dbReference>
<dbReference type="InterPro" id="IPR042544">
    <property type="entry name" value="AdoMet_synthase_3"/>
</dbReference>
<dbReference type="Proteomes" id="UP000185744">
    <property type="component" value="Unassembled WGS sequence"/>
</dbReference>
<dbReference type="EMBL" id="MSDW01000001">
    <property type="protein sequence ID" value="OKY79041.1"/>
    <property type="molecule type" value="Genomic_DNA"/>
</dbReference>
<dbReference type="NCBIfam" id="NF003364">
    <property type="entry name" value="PRK04439.1-3"/>
    <property type="match status" value="1"/>
</dbReference>
<evidence type="ECO:0000313" key="2">
    <source>
        <dbReference type="Proteomes" id="UP000185744"/>
    </source>
</evidence>
<sequence>MRGSKNIKVENVLKTPVEDQSIELVERKGIGHPDSIADGIAESISRELCKRYKERFETILHHNTDETQIVAGSSSPEIDGGGEVLDPIYILLAGRATVKFQDEVFPANKIALKTARDYFRDKFNHLEPDGEIIIDSRLGETSTELKGVYDRDVPASNDTSFGVGFAPFSETERLVYETERLIYGLRDEIPAIGEDIKVMGLREDNDISLTIACATVSSELNSIDEYVNVTNEIKERVRDLAAKEIEKEVEVAINQADDIENGNIYLTVTGTSAEMGDDGSVGRGNRSNGLITPNRPMSMEAASGKNPVTHIGKIYNLLSNEIARDVVEEIDEVKEVYVRLLSQIGEPIDDPRCASIQIIPEEETHMNTITDDAEAIVDNWLDNINKIPEMAMAGELTTF</sequence>
<keyword evidence="2" id="KW-1185">Reference proteome</keyword>
<dbReference type="AlphaFoldDB" id="A0A1Q6DXH2"/>
<dbReference type="FunCoup" id="A0A1Q6DXH2">
    <property type="interactions" value="149"/>
</dbReference>
<dbReference type="STRING" id="1903181.BTN85_1547"/>
<reference evidence="1" key="1">
    <citation type="submission" date="2016-12" db="EMBL/GenBank/DDBJ databases">
        <title>Discovery of methanogenic haloarchaea.</title>
        <authorList>
            <person name="Sorokin D.Y."/>
            <person name="Makarova K.S."/>
            <person name="Abbas B."/>
            <person name="Ferrer M."/>
            <person name="Golyshin P.N."/>
        </authorList>
    </citation>
    <scope>NUCLEOTIDE SEQUENCE [LARGE SCALE GENOMIC DNA]</scope>
    <source>
        <strain evidence="1">HMET1</strain>
    </source>
</reference>
<comment type="caution">
    <text evidence="1">The sequence shown here is derived from an EMBL/GenBank/DDBJ whole genome shotgun (WGS) entry which is preliminary data.</text>
</comment>
<dbReference type="Pfam" id="PF01941">
    <property type="entry name" value="AdoMet_Synthase"/>
    <property type="match status" value="1"/>
</dbReference>
<dbReference type="InParanoid" id="A0A1Q6DXH2"/>
<dbReference type="PANTHER" id="PTHR36697:SF1">
    <property type="entry name" value="S-ADENOSYLMETHIONINE SYNTHASE"/>
    <property type="match status" value="1"/>
</dbReference>
<proteinExistence type="predicted"/>
<dbReference type="Gene3D" id="3.30.300.10">
    <property type="match status" value="1"/>
</dbReference>
<evidence type="ECO:0000313" key="1">
    <source>
        <dbReference type="EMBL" id="OKY79041.1"/>
    </source>
</evidence>
<dbReference type="Gene3D" id="3.30.300.280">
    <property type="entry name" value="S-adenosylmethionine synthetase, C-terminal domain"/>
    <property type="match status" value="1"/>
</dbReference>
<gene>
    <name evidence="1" type="ORF">BTN85_1547</name>
</gene>
<protein>
    <submittedName>
        <fullName evidence="1">Archaeal S-adenosylmethionine synthetase</fullName>
    </submittedName>
</protein>
<dbReference type="PANTHER" id="PTHR36697">
    <property type="entry name" value="S-ADENOSYLMETHIONINE SYNTHASE"/>
    <property type="match status" value="1"/>
</dbReference>
<dbReference type="InterPro" id="IPR027790">
    <property type="entry name" value="AdoMet_synthase_2_family"/>
</dbReference>
<name>A0A1Q6DXH2_METT1</name>